<organism evidence="1">
    <name type="scientific">marine metagenome</name>
    <dbReference type="NCBI Taxonomy" id="408172"/>
    <lineage>
        <taxon>unclassified sequences</taxon>
        <taxon>metagenomes</taxon>
        <taxon>ecological metagenomes</taxon>
    </lineage>
</organism>
<protein>
    <submittedName>
        <fullName evidence="1">Uncharacterized protein</fullName>
    </submittedName>
</protein>
<sequence length="43" mass="5181">MLQVLQTRFDIKRPVVSQTIVIMTAVGLRADHFFDAKMWYWHM</sequence>
<evidence type="ECO:0000313" key="1">
    <source>
        <dbReference type="EMBL" id="SVA31378.1"/>
    </source>
</evidence>
<dbReference type="EMBL" id="UINC01007094">
    <property type="protein sequence ID" value="SVA31378.1"/>
    <property type="molecule type" value="Genomic_DNA"/>
</dbReference>
<accession>A0A381UUW4</accession>
<proteinExistence type="predicted"/>
<gene>
    <name evidence="1" type="ORF">METZ01_LOCUS84232</name>
</gene>
<reference evidence="1" key="1">
    <citation type="submission" date="2018-05" db="EMBL/GenBank/DDBJ databases">
        <authorList>
            <person name="Lanie J.A."/>
            <person name="Ng W.-L."/>
            <person name="Kazmierczak K.M."/>
            <person name="Andrzejewski T.M."/>
            <person name="Davidsen T.M."/>
            <person name="Wayne K.J."/>
            <person name="Tettelin H."/>
            <person name="Glass J.I."/>
            <person name="Rusch D."/>
            <person name="Podicherti R."/>
            <person name="Tsui H.-C.T."/>
            <person name="Winkler M.E."/>
        </authorList>
    </citation>
    <scope>NUCLEOTIDE SEQUENCE</scope>
</reference>
<dbReference type="AlphaFoldDB" id="A0A381UUW4"/>
<name>A0A381UUW4_9ZZZZ</name>